<dbReference type="InterPro" id="IPR014710">
    <property type="entry name" value="RmlC-like_jellyroll"/>
</dbReference>
<dbReference type="InterPro" id="IPR013096">
    <property type="entry name" value="Cupin_2"/>
</dbReference>
<dbReference type="OrthoDB" id="9791637at2"/>
<dbReference type="Proteomes" id="UP000286716">
    <property type="component" value="Unassembled WGS sequence"/>
</dbReference>
<dbReference type="InterPro" id="IPR053146">
    <property type="entry name" value="QDO-like"/>
</dbReference>
<dbReference type="PANTHER" id="PTHR36440">
    <property type="entry name" value="PUTATIVE (AFU_ORTHOLOGUE AFUA_8G07350)-RELATED"/>
    <property type="match status" value="1"/>
</dbReference>
<sequence length="168" mass="18344">MSMPPPFTRRLVQPEEGELLHAAGGVVNRVLEDGSVVGRRLGVLECRLPADWAGPPQHVHRAHDETFYVVQGTVRFASADLVADVSAGGFFSAPIGTPHGFGNPAGEPSLMLCTVSPQKYIDYFRELQALTRGSARLDRDVLAELMERFATELYPGAGRAARYCADRY</sequence>
<comment type="caution">
    <text evidence="2">The sequence shown here is derived from an EMBL/GenBank/DDBJ whole genome shotgun (WGS) entry which is preliminary data.</text>
</comment>
<reference evidence="2 3" key="1">
    <citation type="submission" date="2018-05" db="EMBL/GenBank/DDBJ databases">
        <title>Evolution of GPA BGCs.</title>
        <authorList>
            <person name="Waglechner N."/>
            <person name="Wright G.D."/>
        </authorList>
    </citation>
    <scope>NUCLEOTIDE SEQUENCE [LARGE SCALE GENOMIC DNA]</scope>
    <source>
        <strain evidence="2 3">DSM 5908</strain>
    </source>
</reference>
<protein>
    <submittedName>
        <fullName evidence="2">Cupin domain-containing protein</fullName>
    </submittedName>
</protein>
<keyword evidence="3" id="KW-1185">Reference proteome</keyword>
<gene>
    <name evidence="2" type="ORF">DMA12_15425</name>
</gene>
<dbReference type="Pfam" id="PF07883">
    <property type="entry name" value="Cupin_2"/>
    <property type="match status" value="1"/>
</dbReference>
<dbReference type="SUPFAM" id="SSF51182">
    <property type="entry name" value="RmlC-like cupins"/>
    <property type="match status" value="1"/>
</dbReference>
<dbReference type="RefSeq" id="WP_020639502.1">
    <property type="nucleotide sequence ID" value="NZ_QHHU01000018.1"/>
</dbReference>
<feature type="domain" description="Cupin type-2" evidence="1">
    <location>
        <begin position="47"/>
        <end position="114"/>
    </location>
</feature>
<organism evidence="2 3">
    <name type="scientific">Amycolatopsis balhimycina DSM 5908</name>
    <dbReference type="NCBI Taxonomy" id="1081091"/>
    <lineage>
        <taxon>Bacteria</taxon>
        <taxon>Bacillati</taxon>
        <taxon>Actinomycetota</taxon>
        <taxon>Actinomycetes</taxon>
        <taxon>Pseudonocardiales</taxon>
        <taxon>Pseudonocardiaceae</taxon>
        <taxon>Amycolatopsis</taxon>
    </lineage>
</organism>
<dbReference type="PANTHER" id="PTHR36440:SF1">
    <property type="entry name" value="PUTATIVE (AFU_ORTHOLOGUE AFUA_8G07350)-RELATED"/>
    <property type="match status" value="1"/>
</dbReference>
<dbReference type="InterPro" id="IPR011051">
    <property type="entry name" value="RmlC_Cupin_sf"/>
</dbReference>
<accession>A0A428WPB2</accession>
<dbReference type="EMBL" id="QHHU01000018">
    <property type="protein sequence ID" value="RSM44921.1"/>
    <property type="molecule type" value="Genomic_DNA"/>
</dbReference>
<dbReference type="AlphaFoldDB" id="A0A428WPB2"/>
<evidence type="ECO:0000313" key="3">
    <source>
        <dbReference type="Proteomes" id="UP000286716"/>
    </source>
</evidence>
<dbReference type="Gene3D" id="2.60.120.10">
    <property type="entry name" value="Jelly Rolls"/>
    <property type="match status" value="1"/>
</dbReference>
<proteinExistence type="predicted"/>
<evidence type="ECO:0000313" key="2">
    <source>
        <dbReference type="EMBL" id="RSM44921.1"/>
    </source>
</evidence>
<name>A0A428WPB2_AMYBA</name>
<evidence type="ECO:0000259" key="1">
    <source>
        <dbReference type="Pfam" id="PF07883"/>
    </source>
</evidence>